<dbReference type="EMBL" id="JAPQKN010000003">
    <property type="protein sequence ID" value="KAJ5166561.1"/>
    <property type="molecule type" value="Genomic_DNA"/>
</dbReference>
<accession>A0A9W9I3Q2</accession>
<dbReference type="PROSITE" id="PS51186">
    <property type="entry name" value="GNAT"/>
    <property type="match status" value="1"/>
</dbReference>
<dbReference type="Gene3D" id="3.40.630.30">
    <property type="match status" value="1"/>
</dbReference>
<dbReference type="PANTHER" id="PTHR42791:SF2">
    <property type="entry name" value="N-ACETYLTRANSFERASE DOMAIN-CONTAINING PROTEIN"/>
    <property type="match status" value="1"/>
</dbReference>
<dbReference type="CDD" id="cd04301">
    <property type="entry name" value="NAT_SF"/>
    <property type="match status" value="1"/>
</dbReference>
<protein>
    <submittedName>
        <fullName evidence="2">Acyl-CoA N-acyltransferase</fullName>
    </submittedName>
</protein>
<dbReference type="InterPro" id="IPR000182">
    <property type="entry name" value="GNAT_dom"/>
</dbReference>
<dbReference type="GO" id="GO:0016747">
    <property type="term" value="F:acyltransferase activity, transferring groups other than amino-acyl groups"/>
    <property type="evidence" value="ECO:0007669"/>
    <property type="project" value="InterPro"/>
</dbReference>
<gene>
    <name evidence="2" type="ORF">N7482_005342</name>
</gene>
<reference evidence="2" key="1">
    <citation type="submission" date="2022-11" db="EMBL/GenBank/DDBJ databases">
        <authorList>
            <person name="Petersen C."/>
        </authorList>
    </citation>
    <scope>NUCLEOTIDE SEQUENCE</scope>
    <source>
        <strain evidence="2">IBT 26290</strain>
    </source>
</reference>
<keyword evidence="3" id="KW-1185">Reference proteome</keyword>
<dbReference type="Proteomes" id="UP001149163">
    <property type="component" value="Unassembled WGS sequence"/>
</dbReference>
<dbReference type="SUPFAM" id="SSF55729">
    <property type="entry name" value="Acyl-CoA N-acyltransferases (Nat)"/>
    <property type="match status" value="1"/>
</dbReference>
<evidence type="ECO:0000313" key="3">
    <source>
        <dbReference type="Proteomes" id="UP001149163"/>
    </source>
</evidence>
<reference evidence="2" key="2">
    <citation type="journal article" date="2023" name="IMA Fungus">
        <title>Comparative genomic study of the Penicillium genus elucidates a diverse pangenome and 15 lateral gene transfer events.</title>
        <authorList>
            <person name="Petersen C."/>
            <person name="Sorensen T."/>
            <person name="Nielsen M.R."/>
            <person name="Sondergaard T.E."/>
            <person name="Sorensen J.L."/>
            <person name="Fitzpatrick D.A."/>
            <person name="Frisvad J.C."/>
            <person name="Nielsen K.L."/>
        </authorList>
    </citation>
    <scope>NUCLEOTIDE SEQUENCE</scope>
    <source>
        <strain evidence="2">IBT 26290</strain>
    </source>
</reference>
<dbReference type="PANTHER" id="PTHR42791">
    <property type="entry name" value="GNAT FAMILY ACETYLTRANSFERASE"/>
    <property type="match status" value="1"/>
</dbReference>
<sequence length="200" mass="22789">MVPDTPVGKAEARDLPSIGTLHARAFHSTREWHRRVFPRSIAPWWEEKYARDINDPDCYVLKVSCPDSSTSVLGLLCLRKYKADEKGAGQWSSLHPPPQVDKEAYDALLTSMVENRERFMLGRSHLCVDHFGVDAEYQGRGLGKLLLASACEIADREELDMFVQANEFAESFYQRFGFKTEQKLEMPGGLTECFLTRPCR</sequence>
<dbReference type="GeneID" id="81426643"/>
<evidence type="ECO:0000259" key="1">
    <source>
        <dbReference type="PROSITE" id="PS51186"/>
    </source>
</evidence>
<dbReference type="OrthoDB" id="2115692at2759"/>
<comment type="caution">
    <text evidence="2">The sequence shown here is derived from an EMBL/GenBank/DDBJ whole genome shotgun (WGS) entry which is preliminary data.</text>
</comment>
<proteinExistence type="predicted"/>
<dbReference type="InterPro" id="IPR052523">
    <property type="entry name" value="Trichothecene_AcTrans"/>
</dbReference>
<feature type="domain" description="N-acetyltransferase" evidence="1">
    <location>
        <begin position="16"/>
        <end position="200"/>
    </location>
</feature>
<evidence type="ECO:0000313" key="2">
    <source>
        <dbReference type="EMBL" id="KAJ5166561.1"/>
    </source>
</evidence>
<dbReference type="AlphaFoldDB" id="A0A9W9I3Q2"/>
<dbReference type="InterPro" id="IPR016181">
    <property type="entry name" value="Acyl_CoA_acyltransferase"/>
</dbReference>
<dbReference type="Pfam" id="PF13673">
    <property type="entry name" value="Acetyltransf_10"/>
    <property type="match status" value="1"/>
</dbReference>
<dbReference type="RefSeq" id="XP_056543022.1">
    <property type="nucleotide sequence ID" value="XM_056687467.1"/>
</dbReference>
<organism evidence="2 3">
    <name type="scientific">Penicillium canariense</name>
    <dbReference type="NCBI Taxonomy" id="189055"/>
    <lineage>
        <taxon>Eukaryota</taxon>
        <taxon>Fungi</taxon>
        <taxon>Dikarya</taxon>
        <taxon>Ascomycota</taxon>
        <taxon>Pezizomycotina</taxon>
        <taxon>Eurotiomycetes</taxon>
        <taxon>Eurotiomycetidae</taxon>
        <taxon>Eurotiales</taxon>
        <taxon>Aspergillaceae</taxon>
        <taxon>Penicillium</taxon>
    </lineage>
</organism>
<name>A0A9W9I3Q2_9EURO</name>